<sequence length="188" mass="19975">MPRRLRLFRWLLSARRATPSATVPAPAAPAIPAPTPAAARPPPEHGLCWPRYPRARRHRAPPLPGSRLGPSARPAAPVGLPGADHGAPRGPGVRLPLPAWIASQPPLGPSPRSRSLAFRRSRQLSFCSRPALAGSAALRSCAAPLETLHLNLGRGVVRGCRGGQGRRNRPRVQRCAPWVATVLGAQPT</sequence>
<organism evidence="2 3">
    <name type="scientific">Pteropus alecto</name>
    <name type="common">Black flying fox</name>
    <dbReference type="NCBI Taxonomy" id="9402"/>
    <lineage>
        <taxon>Eukaryota</taxon>
        <taxon>Metazoa</taxon>
        <taxon>Chordata</taxon>
        <taxon>Craniata</taxon>
        <taxon>Vertebrata</taxon>
        <taxon>Euteleostomi</taxon>
        <taxon>Mammalia</taxon>
        <taxon>Eutheria</taxon>
        <taxon>Laurasiatheria</taxon>
        <taxon>Chiroptera</taxon>
        <taxon>Yinpterochiroptera</taxon>
        <taxon>Pteropodoidea</taxon>
        <taxon>Pteropodidae</taxon>
        <taxon>Pteropodinae</taxon>
        <taxon>Pteropus</taxon>
    </lineage>
</organism>
<name>L5JYB5_PTEAL</name>
<dbReference type="EMBL" id="KB031072">
    <property type="protein sequence ID" value="ELK04434.1"/>
    <property type="molecule type" value="Genomic_DNA"/>
</dbReference>
<dbReference type="AlphaFoldDB" id="L5JYB5"/>
<evidence type="ECO:0000313" key="3">
    <source>
        <dbReference type="Proteomes" id="UP000010552"/>
    </source>
</evidence>
<evidence type="ECO:0000313" key="2">
    <source>
        <dbReference type="EMBL" id="ELK04434.1"/>
    </source>
</evidence>
<evidence type="ECO:0000256" key="1">
    <source>
        <dbReference type="SAM" id="MobiDB-lite"/>
    </source>
</evidence>
<accession>L5JYB5</accession>
<feature type="region of interest" description="Disordered" evidence="1">
    <location>
        <begin position="55"/>
        <end position="90"/>
    </location>
</feature>
<keyword evidence="3" id="KW-1185">Reference proteome</keyword>
<dbReference type="InParanoid" id="L5JYB5"/>
<gene>
    <name evidence="2" type="ORF">PAL_GLEAN10024789</name>
</gene>
<protein>
    <submittedName>
        <fullName evidence="2">Uncharacterized protein</fullName>
    </submittedName>
</protein>
<dbReference type="Proteomes" id="UP000010552">
    <property type="component" value="Unassembled WGS sequence"/>
</dbReference>
<proteinExistence type="predicted"/>
<reference evidence="3" key="1">
    <citation type="journal article" date="2013" name="Science">
        <title>Comparative analysis of bat genomes provides insight into the evolution of flight and immunity.</title>
        <authorList>
            <person name="Zhang G."/>
            <person name="Cowled C."/>
            <person name="Shi Z."/>
            <person name="Huang Z."/>
            <person name="Bishop-Lilly K.A."/>
            <person name="Fang X."/>
            <person name="Wynne J.W."/>
            <person name="Xiong Z."/>
            <person name="Baker M.L."/>
            <person name="Zhao W."/>
            <person name="Tachedjian M."/>
            <person name="Zhu Y."/>
            <person name="Zhou P."/>
            <person name="Jiang X."/>
            <person name="Ng J."/>
            <person name="Yang L."/>
            <person name="Wu L."/>
            <person name="Xiao J."/>
            <person name="Feng Y."/>
            <person name="Chen Y."/>
            <person name="Sun X."/>
            <person name="Zhang Y."/>
            <person name="Marsh G.A."/>
            <person name="Crameri G."/>
            <person name="Broder C.C."/>
            <person name="Frey K.G."/>
            <person name="Wang L.F."/>
            <person name="Wang J."/>
        </authorList>
    </citation>
    <scope>NUCLEOTIDE SEQUENCE [LARGE SCALE GENOMIC DNA]</scope>
</reference>